<dbReference type="AlphaFoldDB" id="A0A4S2N074"/>
<dbReference type="GO" id="GO:0006285">
    <property type="term" value="P:base-excision repair, AP site formation"/>
    <property type="evidence" value="ECO:0007669"/>
    <property type="project" value="UniProtKB-ARBA"/>
</dbReference>
<reference evidence="3 4" key="1">
    <citation type="submission" date="2019-04" db="EMBL/GenBank/DDBJ databases">
        <title>Comparative genomics and transcriptomics to analyze fruiting body development in filamentous ascomycetes.</title>
        <authorList>
            <consortium name="DOE Joint Genome Institute"/>
            <person name="Lutkenhaus R."/>
            <person name="Traeger S."/>
            <person name="Breuer J."/>
            <person name="Kuo A."/>
            <person name="Lipzen A."/>
            <person name="Pangilinan J."/>
            <person name="Dilworth D."/>
            <person name="Sandor L."/>
            <person name="Poggeler S."/>
            <person name="Barry K."/>
            <person name="Grigoriev I.V."/>
            <person name="Nowrousian M."/>
        </authorList>
    </citation>
    <scope>NUCLEOTIDE SEQUENCE [LARGE SCALE GENOMIC DNA]</scope>
    <source>
        <strain evidence="3 4">CBS 389.68</strain>
    </source>
</reference>
<dbReference type="Proteomes" id="UP000298138">
    <property type="component" value="Unassembled WGS sequence"/>
</dbReference>
<evidence type="ECO:0000256" key="1">
    <source>
        <dbReference type="SAM" id="MobiDB-lite"/>
    </source>
</evidence>
<dbReference type="Gene3D" id="1.10.340.30">
    <property type="entry name" value="Hypothetical protein, domain 2"/>
    <property type="match status" value="1"/>
</dbReference>
<protein>
    <submittedName>
        <fullName evidence="3">DNA glycosylase</fullName>
    </submittedName>
</protein>
<feature type="non-terminal residue" evidence="3">
    <location>
        <position position="1"/>
    </location>
</feature>
<dbReference type="SUPFAM" id="SSF48150">
    <property type="entry name" value="DNA-glycosylase"/>
    <property type="match status" value="1"/>
</dbReference>
<dbReference type="SMART" id="SM00478">
    <property type="entry name" value="ENDO3c"/>
    <property type="match status" value="1"/>
</dbReference>
<sequence>KYVHATGSTPFPDHPHPTPEECNHVERLLTSAHGESIRPPEMVINNSVSGCGEVPKVLDALIRTVLSANTSNANSAKAFQGLLGRFGVEKEDKKMADVDIDASTDIDTRIVDWDAVRRAPRSELYEAIKHGGLADMKSKTIKTILDEKSRSPPPSPSNCEDLGGELSLEYIRDLDDEAVKARLTSFKGVGQKTASCVLLFCLQRESFAVDTHVFRLSKFLNWVPANASRETAYYHLDTRIPNQLKYPLHNLLIRHGRTCRHCKAGPPVKTPTTPKPLKRKKKEEASTEDRENRKKMRKVWVGNGMMKEVLVEVDTDGEGGEQEQEKCVLENLVNRVRKERRAK</sequence>
<evidence type="ECO:0000259" key="2">
    <source>
        <dbReference type="SMART" id="SM00478"/>
    </source>
</evidence>
<organism evidence="3 4">
    <name type="scientific">Ascodesmis nigricans</name>
    <dbReference type="NCBI Taxonomy" id="341454"/>
    <lineage>
        <taxon>Eukaryota</taxon>
        <taxon>Fungi</taxon>
        <taxon>Dikarya</taxon>
        <taxon>Ascomycota</taxon>
        <taxon>Pezizomycotina</taxon>
        <taxon>Pezizomycetes</taxon>
        <taxon>Pezizales</taxon>
        <taxon>Ascodesmidaceae</taxon>
        <taxon>Ascodesmis</taxon>
    </lineage>
</organism>
<evidence type="ECO:0000313" key="3">
    <source>
        <dbReference type="EMBL" id="TGZ82343.1"/>
    </source>
</evidence>
<dbReference type="STRING" id="341454.A0A4S2N074"/>
<dbReference type="InterPro" id="IPR003265">
    <property type="entry name" value="HhH-GPD_domain"/>
</dbReference>
<dbReference type="InterPro" id="IPR011257">
    <property type="entry name" value="DNA_glycosylase"/>
</dbReference>
<feature type="compositionally biased region" description="Basic and acidic residues" evidence="1">
    <location>
        <begin position="282"/>
        <end position="292"/>
    </location>
</feature>
<name>A0A4S2N074_9PEZI</name>
<dbReference type="CDD" id="cd00056">
    <property type="entry name" value="ENDO3c"/>
    <property type="match status" value="1"/>
</dbReference>
<keyword evidence="4" id="KW-1185">Reference proteome</keyword>
<accession>A0A4S2N074</accession>
<feature type="domain" description="HhH-GPD" evidence="2">
    <location>
        <begin position="66"/>
        <end position="258"/>
    </location>
</feature>
<dbReference type="GO" id="GO:0003824">
    <property type="term" value="F:catalytic activity"/>
    <property type="evidence" value="ECO:0007669"/>
    <property type="project" value="InterPro"/>
</dbReference>
<dbReference type="PANTHER" id="PTHR47203:SF1">
    <property type="entry name" value="HYPOTHETICAL BASE EXCISION DNA REPAIR PROTEIN (EUROFUNG)"/>
    <property type="match status" value="1"/>
</dbReference>
<dbReference type="OrthoDB" id="5607at2759"/>
<feature type="region of interest" description="Disordered" evidence="1">
    <location>
        <begin position="262"/>
        <end position="298"/>
    </location>
</feature>
<dbReference type="EMBL" id="ML220115">
    <property type="protein sequence ID" value="TGZ82343.1"/>
    <property type="molecule type" value="Genomic_DNA"/>
</dbReference>
<proteinExistence type="predicted"/>
<dbReference type="InParanoid" id="A0A4S2N074"/>
<gene>
    <name evidence="3" type="ORF">EX30DRAFT_299472</name>
</gene>
<evidence type="ECO:0000313" key="4">
    <source>
        <dbReference type="Proteomes" id="UP000298138"/>
    </source>
</evidence>
<dbReference type="Pfam" id="PF00730">
    <property type="entry name" value="HhH-GPD"/>
    <property type="match status" value="1"/>
</dbReference>
<dbReference type="PANTHER" id="PTHR47203">
    <property type="match status" value="1"/>
</dbReference>
<feature type="non-terminal residue" evidence="3">
    <location>
        <position position="343"/>
    </location>
</feature>